<comment type="caution">
    <text evidence="4">The sequence shown here is derived from an EMBL/GenBank/DDBJ whole genome shotgun (WGS) entry which is preliminary data.</text>
</comment>
<evidence type="ECO:0000313" key="5">
    <source>
        <dbReference type="Proteomes" id="UP000321567"/>
    </source>
</evidence>
<dbReference type="PANTHER" id="PTHR34039">
    <property type="entry name" value="UPF0102 PROTEIN YRAN"/>
    <property type="match status" value="1"/>
</dbReference>
<dbReference type="GO" id="GO:0003676">
    <property type="term" value="F:nucleic acid binding"/>
    <property type="evidence" value="ECO:0007669"/>
    <property type="project" value="InterPro"/>
</dbReference>
<dbReference type="InterPro" id="IPR011335">
    <property type="entry name" value="Restrct_endonuc-II-like"/>
</dbReference>
<keyword evidence="5" id="KW-1185">Reference proteome</keyword>
<gene>
    <name evidence="4" type="ORF">ROR02_09860</name>
</gene>
<dbReference type="Gene3D" id="3.40.1350.10">
    <property type="match status" value="1"/>
</dbReference>
<feature type="compositionally biased region" description="Basic and acidic residues" evidence="3">
    <location>
        <begin position="10"/>
        <end position="34"/>
    </location>
</feature>
<evidence type="ECO:0000313" key="4">
    <source>
        <dbReference type="EMBL" id="GEO80855.1"/>
    </source>
</evidence>
<dbReference type="AlphaFoldDB" id="A0A512H5V3"/>
<accession>A0A512H5V3</accession>
<evidence type="ECO:0000256" key="3">
    <source>
        <dbReference type="SAM" id="MobiDB-lite"/>
    </source>
</evidence>
<dbReference type="InterPro" id="IPR003509">
    <property type="entry name" value="UPF0102_YraN-like"/>
</dbReference>
<dbReference type="PANTHER" id="PTHR34039:SF1">
    <property type="entry name" value="UPF0102 PROTEIN YRAN"/>
    <property type="match status" value="1"/>
</dbReference>
<dbReference type="InterPro" id="IPR011856">
    <property type="entry name" value="tRNA_endonuc-like_dom_sf"/>
</dbReference>
<organism evidence="4 5">
    <name type="scientific">Pararhodospirillum oryzae</name>
    <dbReference type="NCBI Taxonomy" id="478448"/>
    <lineage>
        <taxon>Bacteria</taxon>
        <taxon>Pseudomonadati</taxon>
        <taxon>Pseudomonadota</taxon>
        <taxon>Alphaproteobacteria</taxon>
        <taxon>Rhodospirillales</taxon>
        <taxon>Rhodospirillaceae</taxon>
        <taxon>Pararhodospirillum</taxon>
    </lineage>
</organism>
<evidence type="ECO:0000256" key="1">
    <source>
        <dbReference type="ARBA" id="ARBA00006738"/>
    </source>
</evidence>
<dbReference type="HAMAP" id="MF_00048">
    <property type="entry name" value="UPF0102"/>
    <property type="match status" value="1"/>
</dbReference>
<sequence length="162" mass="18038">MTRPPSPSRTSERPARQRAARGAEAREAEARGDEARARMARGRVAWRAGRWAETLAAWRLRLAGWRIVARGWRTGRGTGAGEIDLIARRGRVLAFVEVKARGDGDPTGEALGPTQRRRLARAAQVFLARHPLAPAEMARFDVIRVGPGWRVRHLPDAWRPDA</sequence>
<name>A0A512H5V3_9PROT</name>
<comment type="similarity">
    <text evidence="1 2">Belongs to the UPF0102 family.</text>
</comment>
<feature type="region of interest" description="Disordered" evidence="3">
    <location>
        <begin position="1"/>
        <end position="34"/>
    </location>
</feature>
<protein>
    <recommendedName>
        <fullName evidence="2">UPF0102 protein ROR02_09860</fullName>
    </recommendedName>
</protein>
<dbReference type="Proteomes" id="UP000321567">
    <property type="component" value="Unassembled WGS sequence"/>
</dbReference>
<proteinExistence type="inferred from homology"/>
<dbReference type="EMBL" id="BJZO01000019">
    <property type="protein sequence ID" value="GEO80855.1"/>
    <property type="molecule type" value="Genomic_DNA"/>
</dbReference>
<reference evidence="4 5" key="1">
    <citation type="submission" date="2019-07" db="EMBL/GenBank/DDBJ databases">
        <title>Whole genome shotgun sequence of Rhodospirillum oryzae NBRC 107573.</title>
        <authorList>
            <person name="Hosoyama A."/>
            <person name="Uohara A."/>
            <person name="Ohji S."/>
            <person name="Ichikawa N."/>
        </authorList>
    </citation>
    <scope>NUCLEOTIDE SEQUENCE [LARGE SCALE GENOMIC DNA]</scope>
    <source>
        <strain evidence="4 5">NBRC 107573</strain>
    </source>
</reference>
<dbReference type="Pfam" id="PF02021">
    <property type="entry name" value="UPF0102"/>
    <property type="match status" value="1"/>
</dbReference>
<evidence type="ECO:0000256" key="2">
    <source>
        <dbReference type="HAMAP-Rule" id="MF_00048"/>
    </source>
</evidence>
<dbReference type="SUPFAM" id="SSF52980">
    <property type="entry name" value="Restriction endonuclease-like"/>
    <property type="match status" value="1"/>
</dbReference>